<evidence type="ECO:0000256" key="5">
    <source>
        <dbReference type="ARBA" id="ARBA00023180"/>
    </source>
</evidence>
<dbReference type="InterPro" id="IPR000436">
    <property type="entry name" value="Sushi_SCR_CCP_dom"/>
</dbReference>
<reference evidence="8" key="1">
    <citation type="submission" date="2023-03" db="EMBL/GenBank/DDBJ databases">
        <authorList>
            <person name="Steffen K."/>
            <person name="Cardenas P."/>
        </authorList>
    </citation>
    <scope>NUCLEOTIDE SEQUENCE</scope>
</reference>
<dbReference type="Gene3D" id="2.10.70.10">
    <property type="entry name" value="Complement Module, domain 1"/>
    <property type="match status" value="3"/>
</dbReference>
<dbReference type="EMBL" id="CASHTH010003157">
    <property type="protein sequence ID" value="CAI8041019.1"/>
    <property type="molecule type" value="Genomic_DNA"/>
</dbReference>
<dbReference type="PANTHER" id="PTHR46393">
    <property type="entry name" value="SUSHI DOMAIN-CONTAINING PROTEIN"/>
    <property type="match status" value="1"/>
</dbReference>
<comment type="caution">
    <text evidence="6">Lacks conserved residue(s) required for the propagation of feature annotation.</text>
</comment>
<feature type="non-terminal residue" evidence="8">
    <location>
        <position position="550"/>
    </location>
</feature>
<keyword evidence="1 6" id="KW-0768">Sushi</keyword>
<dbReference type="Proteomes" id="UP001174909">
    <property type="component" value="Unassembled WGS sequence"/>
</dbReference>
<evidence type="ECO:0000256" key="2">
    <source>
        <dbReference type="ARBA" id="ARBA00022729"/>
    </source>
</evidence>
<feature type="domain" description="Sushi" evidence="7">
    <location>
        <begin position="294"/>
        <end position="354"/>
    </location>
</feature>
<feature type="domain" description="Sushi" evidence="7">
    <location>
        <begin position="356"/>
        <end position="413"/>
    </location>
</feature>
<dbReference type="CDD" id="cd00033">
    <property type="entry name" value="CCP"/>
    <property type="match status" value="3"/>
</dbReference>
<evidence type="ECO:0000256" key="3">
    <source>
        <dbReference type="ARBA" id="ARBA00022737"/>
    </source>
</evidence>
<dbReference type="SUPFAM" id="SSF57535">
    <property type="entry name" value="Complement control module/SCR domain"/>
    <property type="match status" value="3"/>
</dbReference>
<name>A0AA35X1U7_GEOBA</name>
<dbReference type="Pfam" id="PF00084">
    <property type="entry name" value="Sushi"/>
    <property type="match status" value="3"/>
</dbReference>
<protein>
    <submittedName>
        <fullName evidence="8">Sushi, von Willebrand factor type A, EGF and pentraxin domain-containing protein 1</fullName>
    </submittedName>
</protein>
<keyword evidence="5" id="KW-0325">Glycoprotein</keyword>
<proteinExistence type="predicted"/>
<feature type="domain" description="Sushi" evidence="7">
    <location>
        <begin position="230"/>
        <end position="293"/>
    </location>
</feature>
<evidence type="ECO:0000313" key="9">
    <source>
        <dbReference type="Proteomes" id="UP001174909"/>
    </source>
</evidence>
<feature type="disulfide bond" evidence="6">
    <location>
        <begin position="384"/>
        <end position="411"/>
    </location>
</feature>
<sequence length="550" mass="58687">GSCVVDCDYPTENIIRDVISQVFVTVLVTCLLGSGSCVVDCDYPTENIIRDVISQVFVTGEGAVTPTITLDRHRIVCLAYSRQRDRYRAFSVIVEYTCEVNAGCPEGMVVEQFEAECNGNTWGTRVLGVAVIPRTSPATGDFSNDLREDCSFCASQQTASAAGGAPDPASDGSHCIECNALCSGEEAGARRCFGFGSDSCCQVYLPNGTCGKACPEDGVYSISSDFNCLRDCPDSLGTVGNGRVEYSQNATGEGYLPGTTATVACNDTYETDGYGAICSNAGTWNSTLPNCIVIECGEVPTLVNGKVSGVPATTEVEAVATYECDTDYIFKDERNTRTCQNDKTWSNEDLECVKDVDCGSLTDPVNGTISLTGTAFNSTATYSCNDGYSLVGDTTITCLASGLWSGEPPLCCTTNCIDCDVDGCKVCGADYKLENGVCKCVVTGCSSCESDSSKCDTCEEGRRLDDDKSACSECAVTGCNWTTIRISLLRMRSYWCSNVTVMSGSVTHVGKKGRLSNREVNQLYHSGMMVFCAVKLMMIMVSLLEPSLVL</sequence>
<comment type="caution">
    <text evidence="8">The sequence shown here is derived from an EMBL/GenBank/DDBJ whole genome shotgun (WGS) entry which is preliminary data.</text>
</comment>
<evidence type="ECO:0000256" key="6">
    <source>
        <dbReference type="PROSITE-ProRule" id="PRU00302"/>
    </source>
</evidence>
<evidence type="ECO:0000259" key="7">
    <source>
        <dbReference type="PROSITE" id="PS50923"/>
    </source>
</evidence>
<feature type="disulfide bond" evidence="6">
    <location>
        <begin position="296"/>
        <end position="339"/>
    </location>
</feature>
<evidence type="ECO:0000256" key="4">
    <source>
        <dbReference type="ARBA" id="ARBA00023157"/>
    </source>
</evidence>
<evidence type="ECO:0000256" key="1">
    <source>
        <dbReference type="ARBA" id="ARBA00022659"/>
    </source>
</evidence>
<accession>A0AA35X1U7</accession>
<keyword evidence="9" id="KW-1185">Reference proteome</keyword>
<evidence type="ECO:0000313" key="8">
    <source>
        <dbReference type="EMBL" id="CAI8041019.1"/>
    </source>
</evidence>
<dbReference type="InterPro" id="IPR035976">
    <property type="entry name" value="Sushi/SCR/CCP_sf"/>
</dbReference>
<dbReference type="AlphaFoldDB" id="A0AA35X1U7"/>
<dbReference type="PROSITE" id="PS50923">
    <property type="entry name" value="SUSHI"/>
    <property type="match status" value="3"/>
</dbReference>
<gene>
    <name evidence="8" type="ORF">GBAR_LOCUS22792</name>
</gene>
<keyword evidence="3" id="KW-0677">Repeat</keyword>
<dbReference type="SMART" id="SM00032">
    <property type="entry name" value="CCP"/>
    <property type="match status" value="3"/>
</dbReference>
<keyword evidence="4 6" id="KW-1015">Disulfide bond</keyword>
<keyword evidence="2" id="KW-0732">Signal</keyword>
<dbReference type="PANTHER" id="PTHR46393:SF7">
    <property type="entry name" value="COMPLEMENT C2"/>
    <property type="match status" value="1"/>
</dbReference>
<organism evidence="8 9">
    <name type="scientific">Geodia barretti</name>
    <name type="common">Barrett's horny sponge</name>
    <dbReference type="NCBI Taxonomy" id="519541"/>
    <lineage>
        <taxon>Eukaryota</taxon>
        <taxon>Metazoa</taxon>
        <taxon>Porifera</taxon>
        <taxon>Demospongiae</taxon>
        <taxon>Heteroscleromorpha</taxon>
        <taxon>Tetractinellida</taxon>
        <taxon>Astrophorina</taxon>
        <taxon>Geodiidae</taxon>
        <taxon>Geodia</taxon>
    </lineage>
</organism>